<organism evidence="5 6">
    <name type="scientific">Dreissena polymorpha</name>
    <name type="common">Zebra mussel</name>
    <name type="synonym">Mytilus polymorpha</name>
    <dbReference type="NCBI Taxonomy" id="45954"/>
    <lineage>
        <taxon>Eukaryota</taxon>
        <taxon>Metazoa</taxon>
        <taxon>Spiralia</taxon>
        <taxon>Lophotrochozoa</taxon>
        <taxon>Mollusca</taxon>
        <taxon>Bivalvia</taxon>
        <taxon>Autobranchia</taxon>
        <taxon>Heteroconchia</taxon>
        <taxon>Euheterodonta</taxon>
        <taxon>Imparidentia</taxon>
        <taxon>Neoheterodontei</taxon>
        <taxon>Myida</taxon>
        <taxon>Dreissenoidea</taxon>
        <taxon>Dreissenidae</taxon>
        <taxon>Dreissena</taxon>
    </lineage>
</organism>
<comment type="caution">
    <text evidence="5">The sequence shown here is derived from an EMBL/GenBank/DDBJ whole genome shotgun (WGS) entry which is preliminary data.</text>
</comment>
<evidence type="ECO:0000256" key="3">
    <source>
        <dbReference type="ARBA" id="ARBA00022989"/>
    </source>
</evidence>
<dbReference type="Proteomes" id="UP000828390">
    <property type="component" value="Unassembled WGS sequence"/>
</dbReference>
<evidence type="ECO:0000256" key="1">
    <source>
        <dbReference type="ARBA" id="ARBA00004141"/>
    </source>
</evidence>
<dbReference type="OrthoDB" id="159299at2759"/>
<evidence type="ECO:0000256" key="4">
    <source>
        <dbReference type="ARBA" id="ARBA00023136"/>
    </source>
</evidence>
<evidence type="ECO:0000256" key="2">
    <source>
        <dbReference type="ARBA" id="ARBA00022692"/>
    </source>
</evidence>
<evidence type="ECO:0000313" key="6">
    <source>
        <dbReference type="Proteomes" id="UP000828390"/>
    </source>
</evidence>
<comment type="subcellular location">
    <subcellularLocation>
        <location evidence="1">Membrane</location>
        <topology evidence="1">Multi-pass membrane protein</topology>
    </subcellularLocation>
</comment>
<sequence length="203" mass="21534">MTDEGSGGYKGFRSLLSSRSKSSDPDLNIPVTGGGGLSSFVYDPRILQQIQRDDQYIVPEGQGHRRGRFEMAFTQIGGGCLTGASLGALMGGGSWWKEIKGKDMHSSVKSTLFVNHITKTAAEKGQALGIIALMYSIFGIAVEKSPIGTQFENEDVNSITAGALTGMLFRSGGGLRSSLKGGAAGLTIAAIARAFYTYYKTDF</sequence>
<proteinExistence type="predicted"/>
<reference evidence="5" key="2">
    <citation type="submission" date="2020-11" db="EMBL/GenBank/DDBJ databases">
        <authorList>
            <person name="McCartney M.A."/>
            <person name="Auch B."/>
            <person name="Kono T."/>
            <person name="Mallez S."/>
            <person name="Becker A."/>
            <person name="Gohl D.M."/>
            <person name="Silverstein K.A.T."/>
            <person name="Koren S."/>
            <person name="Bechman K.B."/>
            <person name="Herman A."/>
            <person name="Abrahante J.E."/>
            <person name="Garbe J."/>
        </authorList>
    </citation>
    <scope>NUCLEOTIDE SEQUENCE</scope>
    <source>
        <strain evidence="5">Duluth1</strain>
        <tissue evidence="5">Whole animal</tissue>
    </source>
</reference>
<dbReference type="GO" id="GO:0008320">
    <property type="term" value="F:protein transmembrane transporter activity"/>
    <property type="evidence" value="ECO:0007669"/>
    <property type="project" value="TreeGrafter"/>
</dbReference>
<keyword evidence="3" id="KW-1133">Transmembrane helix</keyword>
<dbReference type="GO" id="GO:0005744">
    <property type="term" value="C:TIM23 mitochondrial import inner membrane translocase complex"/>
    <property type="evidence" value="ECO:0007669"/>
    <property type="project" value="TreeGrafter"/>
</dbReference>
<dbReference type="InterPro" id="IPR045238">
    <property type="entry name" value="Tim23-like"/>
</dbReference>
<reference evidence="5" key="1">
    <citation type="journal article" date="2019" name="bioRxiv">
        <title>The Genome of the Zebra Mussel, Dreissena polymorpha: A Resource for Invasive Species Research.</title>
        <authorList>
            <person name="McCartney M.A."/>
            <person name="Auch B."/>
            <person name="Kono T."/>
            <person name="Mallez S."/>
            <person name="Zhang Y."/>
            <person name="Obille A."/>
            <person name="Becker A."/>
            <person name="Abrahante J.E."/>
            <person name="Garbe J."/>
            <person name="Badalamenti J.P."/>
            <person name="Herman A."/>
            <person name="Mangelson H."/>
            <person name="Liachko I."/>
            <person name="Sullivan S."/>
            <person name="Sone E.D."/>
            <person name="Koren S."/>
            <person name="Silverstein K.A.T."/>
            <person name="Beckman K.B."/>
            <person name="Gohl D.M."/>
        </authorList>
    </citation>
    <scope>NUCLEOTIDE SEQUENCE</scope>
    <source>
        <strain evidence="5">Duluth1</strain>
        <tissue evidence="5">Whole animal</tissue>
    </source>
</reference>
<gene>
    <name evidence="5" type="ORF">DPMN_024908</name>
</gene>
<keyword evidence="4" id="KW-0472">Membrane</keyword>
<dbReference type="EMBL" id="JAIWYP010000002">
    <property type="protein sequence ID" value="KAH3861955.1"/>
    <property type="molecule type" value="Genomic_DNA"/>
</dbReference>
<dbReference type="Pfam" id="PF02466">
    <property type="entry name" value="Tim17"/>
    <property type="match status" value="1"/>
</dbReference>
<dbReference type="AlphaFoldDB" id="A0A9D4LPT1"/>
<keyword evidence="2" id="KW-0812">Transmembrane</keyword>
<dbReference type="GO" id="GO:0030150">
    <property type="term" value="P:protein import into mitochondrial matrix"/>
    <property type="evidence" value="ECO:0007669"/>
    <property type="project" value="TreeGrafter"/>
</dbReference>
<dbReference type="PANTHER" id="PTHR15371:SF0">
    <property type="entry name" value="SD19278P"/>
    <property type="match status" value="1"/>
</dbReference>
<evidence type="ECO:0000313" key="5">
    <source>
        <dbReference type="EMBL" id="KAH3861955.1"/>
    </source>
</evidence>
<dbReference type="PANTHER" id="PTHR15371">
    <property type="entry name" value="TIM23"/>
    <property type="match status" value="1"/>
</dbReference>
<name>A0A9D4LPT1_DREPO</name>
<keyword evidence="6" id="KW-1185">Reference proteome</keyword>
<accession>A0A9D4LPT1</accession>
<evidence type="ECO:0008006" key="7">
    <source>
        <dbReference type="Google" id="ProtNLM"/>
    </source>
</evidence>
<protein>
    <recommendedName>
        <fullName evidence="7">Mitochondrial import inner membrane translocase subunit TIM23</fullName>
    </recommendedName>
</protein>